<feature type="region of interest" description="Disordered" evidence="1">
    <location>
        <begin position="64"/>
        <end position="86"/>
    </location>
</feature>
<dbReference type="Proteomes" id="UP000297299">
    <property type="component" value="Unassembled WGS sequence"/>
</dbReference>
<accession>A0A4Y8D078</accession>
<evidence type="ECO:0000313" key="3">
    <source>
        <dbReference type="Proteomes" id="UP000297299"/>
    </source>
</evidence>
<comment type="caution">
    <text evidence="2">The sequence shown here is derived from an EMBL/GenBank/DDBJ whole genome shotgun (WGS) entry which is preliminary data.</text>
</comment>
<feature type="compositionally biased region" description="Polar residues" evidence="1">
    <location>
        <begin position="118"/>
        <end position="132"/>
    </location>
</feature>
<organism evidence="2 3">
    <name type="scientific">Botryotinia calthae</name>
    <dbReference type="NCBI Taxonomy" id="38488"/>
    <lineage>
        <taxon>Eukaryota</taxon>
        <taxon>Fungi</taxon>
        <taxon>Dikarya</taxon>
        <taxon>Ascomycota</taxon>
        <taxon>Pezizomycotina</taxon>
        <taxon>Leotiomycetes</taxon>
        <taxon>Helotiales</taxon>
        <taxon>Sclerotiniaceae</taxon>
        <taxon>Botryotinia</taxon>
    </lineage>
</organism>
<reference evidence="2 3" key="1">
    <citation type="submission" date="2017-11" db="EMBL/GenBank/DDBJ databases">
        <title>Comparative genomics of Botrytis spp.</title>
        <authorList>
            <person name="Valero-Jimenez C.A."/>
            <person name="Tapia P."/>
            <person name="Veloso J."/>
            <person name="Silva-Moreno E."/>
            <person name="Staats M."/>
            <person name="Valdes J.H."/>
            <person name="Van Kan J.A.L."/>
        </authorList>
    </citation>
    <scope>NUCLEOTIDE SEQUENCE [LARGE SCALE GENOMIC DNA]</scope>
    <source>
        <strain evidence="2 3">MUCL2830</strain>
    </source>
</reference>
<sequence>MGNDVQDAILAQCRARGLFPNTPRLSTERRKYGKAKLVDSRRRNVKRSTRKTFASADCNGNDRVDLDEENDDYMSGKDTNTSRDWNKDEIVESLPGAKEFLVRRENSESAHKYLPGEGNTNRSSMETHTNGSPAREIPEAQISIRRYEIFGNSPQTRKAGLVRRVGQIKWA</sequence>
<dbReference type="EMBL" id="PHWZ01000185">
    <property type="protein sequence ID" value="TEY60150.1"/>
    <property type="molecule type" value="Genomic_DNA"/>
</dbReference>
<gene>
    <name evidence="2" type="ORF">BOTCAL_0185g00130</name>
</gene>
<evidence type="ECO:0000256" key="1">
    <source>
        <dbReference type="SAM" id="MobiDB-lite"/>
    </source>
</evidence>
<feature type="region of interest" description="Disordered" evidence="1">
    <location>
        <begin position="108"/>
        <end position="138"/>
    </location>
</feature>
<dbReference type="AlphaFoldDB" id="A0A4Y8D078"/>
<name>A0A4Y8D078_9HELO</name>
<dbReference type="OrthoDB" id="3560685at2759"/>
<protein>
    <submittedName>
        <fullName evidence="2">Uncharacterized protein</fullName>
    </submittedName>
</protein>
<proteinExistence type="predicted"/>
<evidence type="ECO:0000313" key="2">
    <source>
        <dbReference type="EMBL" id="TEY60150.1"/>
    </source>
</evidence>
<keyword evidence="3" id="KW-1185">Reference proteome</keyword>